<feature type="signal peptide" evidence="1">
    <location>
        <begin position="1"/>
        <end position="18"/>
    </location>
</feature>
<dbReference type="InterPro" id="IPR038678">
    <property type="entry name" value="Spondin_N_sf"/>
</dbReference>
<sequence>MEVLKSVLVLVTISCVCAAEVTPAPSARVTQSCQPDKLTVYRVILHTFWTRDKFPKHYPDWRPSAQWSKLIGESRLLSSLRRNRLAAPGGTGEV</sequence>
<keyword evidence="1" id="KW-0732">Signal</keyword>
<proteinExistence type="predicted"/>
<dbReference type="Gene3D" id="2.60.40.2130">
    <property type="entry name" value="F-spondin domain"/>
    <property type="match status" value="1"/>
</dbReference>
<evidence type="ECO:0000313" key="3">
    <source>
        <dbReference type="EMBL" id="KAL0270145.1"/>
    </source>
</evidence>
<dbReference type="Pfam" id="PF06468">
    <property type="entry name" value="Spond_N"/>
    <property type="match status" value="1"/>
</dbReference>
<feature type="chain" id="PRO_5043688368" description="Spondin domain-containing protein" evidence="1">
    <location>
        <begin position="19"/>
        <end position="94"/>
    </location>
</feature>
<dbReference type="AlphaFoldDB" id="A0AAW2HL35"/>
<evidence type="ECO:0000256" key="1">
    <source>
        <dbReference type="SAM" id="SignalP"/>
    </source>
</evidence>
<protein>
    <recommendedName>
        <fullName evidence="2">Spondin domain-containing protein</fullName>
    </recommendedName>
</protein>
<organism evidence="3">
    <name type="scientific">Menopon gallinae</name>
    <name type="common">poultry shaft louse</name>
    <dbReference type="NCBI Taxonomy" id="328185"/>
    <lineage>
        <taxon>Eukaryota</taxon>
        <taxon>Metazoa</taxon>
        <taxon>Ecdysozoa</taxon>
        <taxon>Arthropoda</taxon>
        <taxon>Hexapoda</taxon>
        <taxon>Insecta</taxon>
        <taxon>Pterygota</taxon>
        <taxon>Neoptera</taxon>
        <taxon>Paraneoptera</taxon>
        <taxon>Psocodea</taxon>
        <taxon>Troctomorpha</taxon>
        <taxon>Phthiraptera</taxon>
        <taxon>Amblycera</taxon>
        <taxon>Menoponidae</taxon>
        <taxon>Menopon</taxon>
    </lineage>
</organism>
<comment type="caution">
    <text evidence="3">The sequence shown here is derived from an EMBL/GenBank/DDBJ whole genome shotgun (WGS) entry which is preliminary data.</text>
</comment>
<name>A0AAW2HL35_9NEOP</name>
<feature type="domain" description="Spondin" evidence="2">
    <location>
        <begin position="29"/>
        <end position="94"/>
    </location>
</feature>
<dbReference type="InterPro" id="IPR009465">
    <property type="entry name" value="Spondin_N"/>
</dbReference>
<evidence type="ECO:0000259" key="2">
    <source>
        <dbReference type="PROSITE" id="PS51020"/>
    </source>
</evidence>
<reference evidence="3" key="1">
    <citation type="journal article" date="2024" name="Gigascience">
        <title>Chromosome-level genome of the poultry shaft louse Menopon gallinae provides insight into the host-switching and adaptive evolution of parasitic lice.</title>
        <authorList>
            <person name="Xu Y."/>
            <person name="Ma L."/>
            <person name="Liu S."/>
            <person name="Liang Y."/>
            <person name="Liu Q."/>
            <person name="He Z."/>
            <person name="Tian L."/>
            <person name="Duan Y."/>
            <person name="Cai W."/>
            <person name="Li H."/>
            <person name="Song F."/>
        </authorList>
    </citation>
    <scope>NUCLEOTIDE SEQUENCE</scope>
    <source>
        <strain evidence="3">Cailab_2023a</strain>
    </source>
</reference>
<gene>
    <name evidence="3" type="ORF">PYX00_007641</name>
</gene>
<dbReference type="EMBL" id="JARGDH010000004">
    <property type="protein sequence ID" value="KAL0270145.1"/>
    <property type="molecule type" value="Genomic_DNA"/>
</dbReference>
<dbReference type="PROSITE" id="PS51020">
    <property type="entry name" value="SPONDIN"/>
    <property type="match status" value="1"/>
</dbReference>
<accession>A0AAW2HL35</accession>